<keyword evidence="3" id="KW-0732">Signal</keyword>
<dbReference type="InterPro" id="IPR000923">
    <property type="entry name" value="BlueCu_1"/>
</dbReference>
<sequence>MKKFVLPIASILLINTLPAVAAEHEVGQKNKAFTAKELRIKVGDSVKFTNQDPFFHNVYSLSDLKTFDLGSYPKGEFRSVVFDKAGKIPVECAIHPNMYMDIIVEK</sequence>
<dbReference type="Proteomes" id="UP001056649">
    <property type="component" value="Chromosome"/>
</dbReference>
<evidence type="ECO:0000256" key="1">
    <source>
        <dbReference type="ARBA" id="ARBA00022723"/>
    </source>
</evidence>
<dbReference type="GO" id="GO:0009055">
    <property type="term" value="F:electron transfer activity"/>
    <property type="evidence" value="ECO:0007669"/>
    <property type="project" value="InterPro"/>
</dbReference>
<evidence type="ECO:0000256" key="2">
    <source>
        <dbReference type="ARBA" id="ARBA00023008"/>
    </source>
</evidence>
<dbReference type="InterPro" id="IPR052721">
    <property type="entry name" value="ET_Amicyanin"/>
</dbReference>
<feature type="signal peptide" evidence="3">
    <location>
        <begin position="1"/>
        <end position="21"/>
    </location>
</feature>
<reference evidence="5" key="1">
    <citation type="journal article" date="2022" name="Mol. Ecol. Resour.">
        <title>The complete and closed genome of the facultative generalist Candidatus Endoriftia persephone from deep-sea hydrothermal vents.</title>
        <authorList>
            <person name="de Oliveira A.L."/>
            <person name="Srivastava A."/>
            <person name="Espada-Hinojosa S."/>
            <person name="Bright M."/>
        </authorList>
    </citation>
    <scope>NUCLEOTIDE SEQUENCE</scope>
    <source>
        <strain evidence="5">Tica-EPR-9o50.N</strain>
    </source>
</reference>
<name>A0A9J6ZWH2_9GAMM</name>
<feature type="chain" id="PRO_5039927572" evidence="3">
    <location>
        <begin position="22"/>
        <end position="106"/>
    </location>
</feature>
<accession>A0A9J6ZWH2</accession>
<evidence type="ECO:0000256" key="3">
    <source>
        <dbReference type="SAM" id="SignalP"/>
    </source>
</evidence>
<dbReference type="InterPro" id="IPR008972">
    <property type="entry name" value="Cupredoxin"/>
</dbReference>
<dbReference type="PANTHER" id="PTHR36507">
    <property type="entry name" value="BLL1555 PROTEIN"/>
    <property type="match status" value="1"/>
</dbReference>
<keyword evidence="1" id="KW-0479">Metal-binding</keyword>
<dbReference type="Gene3D" id="2.60.40.420">
    <property type="entry name" value="Cupredoxins - blue copper proteins"/>
    <property type="match status" value="1"/>
</dbReference>
<dbReference type="Pfam" id="PF00127">
    <property type="entry name" value="Copper-bind"/>
    <property type="match status" value="1"/>
</dbReference>
<proteinExistence type="predicted"/>
<dbReference type="EMBL" id="CP090569">
    <property type="protein sequence ID" value="USF87045.1"/>
    <property type="molecule type" value="Genomic_DNA"/>
</dbReference>
<dbReference type="AlphaFoldDB" id="A0A9J6ZWH2"/>
<evidence type="ECO:0000259" key="4">
    <source>
        <dbReference type="Pfam" id="PF00127"/>
    </source>
</evidence>
<dbReference type="KEGG" id="eps:L0Y14_12995"/>
<keyword evidence="6" id="KW-1185">Reference proteome</keyword>
<dbReference type="SUPFAM" id="SSF49503">
    <property type="entry name" value="Cupredoxins"/>
    <property type="match status" value="1"/>
</dbReference>
<evidence type="ECO:0000313" key="5">
    <source>
        <dbReference type="EMBL" id="USF87045.1"/>
    </source>
</evidence>
<organism evidence="5 6">
    <name type="scientific">Candidatus Endoriftia persephonae</name>
    <dbReference type="NCBI Taxonomy" id="393765"/>
    <lineage>
        <taxon>Bacteria</taxon>
        <taxon>Pseudomonadati</taxon>
        <taxon>Pseudomonadota</taxon>
        <taxon>Gammaproteobacteria</taxon>
        <taxon>Chromatiales</taxon>
        <taxon>Sedimenticolaceae</taxon>
        <taxon>Candidatus Endoriftia</taxon>
    </lineage>
</organism>
<feature type="domain" description="Blue (type 1) copper" evidence="4">
    <location>
        <begin position="25"/>
        <end position="102"/>
    </location>
</feature>
<keyword evidence="2" id="KW-0186">Copper</keyword>
<gene>
    <name evidence="5" type="ORF">L0Y14_12995</name>
</gene>
<dbReference type="RefSeq" id="WP_005963854.1">
    <property type="nucleotide sequence ID" value="NZ_CP090569.1"/>
</dbReference>
<evidence type="ECO:0000313" key="6">
    <source>
        <dbReference type="Proteomes" id="UP001056649"/>
    </source>
</evidence>
<dbReference type="GO" id="GO:0005507">
    <property type="term" value="F:copper ion binding"/>
    <property type="evidence" value="ECO:0007669"/>
    <property type="project" value="InterPro"/>
</dbReference>
<protein>
    <submittedName>
        <fullName evidence="5">Plastocyanin/azurin family copper-binding protein</fullName>
    </submittedName>
</protein>
<dbReference type="PANTHER" id="PTHR36507:SF1">
    <property type="entry name" value="BLL1555 PROTEIN"/>
    <property type="match status" value="1"/>
</dbReference>